<evidence type="ECO:0000256" key="2">
    <source>
        <dbReference type="ARBA" id="ARBA00007401"/>
    </source>
</evidence>
<dbReference type="InterPro" id="IPR006104">
    <property type="entry name" value="Glyco_hydro_2_N"/>
</dbReference>
<feature type="signal peptide" evidence="9">
    <location>
        <begin position="1"/>
        <end position="17"/>
    </location>
</feature>
<organism evidence="13 14">
    <name type="scientific">Ceratosolen solmsi marchali</name>
    <dbReference type="NCBI Taxonomy" id="326594"/>
    <lineage>
        <taxon>Eukaryota</taxon>
        <taxon>Metazoa</taxon>
        <taxon>Ecdysozoa</taxon>
        <taxon>Arthropoda</taxon>
        <taxon>Hexapoda</taxon>
        <taxon>Insecta</taxon>
        <taxon>Pterygota</taxon>
        <taxon>Neoptera</taxon>
        <taxon>Endopterygota</taxon>
        <taxon>Hymenoptera</taxon>
        <taxon>Apocrita</taxon>
        <taxon>Proctotrupomorpha</taxon>
        <taxon>Chalcidoidea</taxon>
        <taxon>Agaonidae</taxon>
        <taxon>Agaoninae</taxon>
        <taxon>Ceratosolen</taxon>
    </lineage>
</organism>
<dbReference type="EC" id="3.2.1.31" evidence="3 7"/>
<dbReference type="Pfam" id="PF02837">
    <property type="entry name" value="Glyco_hydro_2_N"/>
    <property type="match status" value="1"/>
</dbReference>
<evidence type="ECO:0000256" key="6">
    <source>
        <dbReference type="ARBA" id="ARBA00023295"/>
    </source>
</evidence>
<dbReference type="KEGG" id="csol:105368939"/>
<name>A0AAJ6YXW2_9HYME</name>
<dbReference type="GO" id="GO:0030246">
    <property type="term" value="F:carbohydrate binding"/>
    <property type="evidence" value="ECO:0007669"/>
    <property type="project" value="TreeGrafter"/>
</dbReference>
<dbReference type="SUPFAM" id="SSF49303">
    <property type="entry name" value="beta-Galactosidase/glucuronidase domain"/>
    <property type="match status" value="1"/>
</dbReference>
<dbReference type="Gene3D" id="2.60.120.260">
    <property type="entry name" value="Galactose-binding domain-like"/>
    <property type="match status" value="1"/>
</dbReference>
<comment type="activity regulation">
    <text evidence="7">Inhibited by L-aspartic acid.</text>
</comment>
<dbReference type="FunFam" id="2.60.120.260:FF:000027">
    <property type="entry name" value="Beta-glucuronidase"/>
    <property type="match status" value="1"/>
</dbReference>
<feature type="domain" description="Glycoside hydrolase family 2 immunoglobulin-like beta-sandwich" evidence="10">
    <location>
        <begin position="258"/>
        <end position="359"/>
    </location>
</feature>
<dbReference type="GO" id="GO:0004566">
    <property type="term" value="F:beta-glucuronidase activity"/>
    <property type="evidence" value="ECO:0007669"/>
    <property type="project" value="UniProtKB-EC"/>
</dbReference>
<evidence type="ECO:0000259" key="12">
    <source>
        <dbReference type="Pfam" id="PF02837"/>
    </source>
</evidence>
<dbReference type="InterPro" id="IPR023232">
    <property type="entry name" value="Glyco_hydro_2_AS"/>
</dbReference>
<evidence type="ECO:0000256" key="3">
    <source>
        <dbReference type="ARBA" id="ARBA00012761"/>
    </source>
</evidence>
<evidence type="ECO:0000313" key="14">
    <source>
        <dbReference type="RefSeq" id="XP_011506428.1"/>
    </source>
</evidence>
<dbReference type="RefSeq" id="XP_011506428.1">
    <property type="nucleotide sequence ID" value="XM_011508126.1"/>
</dbReference>
<comment type="subunit">
    <text evidence="7">Homotetramer.</text>
</comment>
<evidence type="ECO:0000313" key="13">
    <source>
        <dbReference type="Proteomes" id="UP000695007"/>
    </source>
</evidence>
<accession>A0AAJ6YXW2</accession>
<dbReference type="InterPro" id="IPR023230">
    <property type="entry name" value="Glyco_hydro_2_CS"/>
</dbReference>
<keyword evidence="6 7" id="KW-0326">Glycosidase</keyword>
<dbReference type="Proteomes" id="UP000695007">
    <property type="component" value="Unplaced"/>
</dbReference>
<dbReference type="PROSITE" id="PS00719">
    <property type="entry name" value="GLYCOSYL_HYDROL_F2_1"/>
    <property type="match status" value="1"/>
</dbReference>
<sequence>MWLHFLLAVAGAALTMGAEVEVMASEIVRIEDVASSSTTGASPSTSSHSQELPSEELPIPALPGLLYPRESESREVKSLDGFWDFTVPPTNDLQKGHREGWFSSSLSKVATVMQMPVPSSYNDITTSRALRDHVGPVWYEKSFFIPASWKQKRVFLRFGSVNYFAQVWLNSHLLMNHEMGHLPFEAEITSTAIFGERNWITVAVDNTLIQTSIPQGKIVDTEADNGTVRVQTYTFDFFNYAGIHRSVLLHTKPRVFVEDININIEVINDKSIIKYAIEIGGLNENETPFCQVNLLDADDQYSIDEPSTGTQGILKVASPHLWWPRSMDSNPGYMYTLEVTVIVPNATELDIYRLPIGIRSLRWTNKSLLINEKPIYFRGFGRHEDSAIRGRGLDLVTVARDHELLKWVGANAYRTSHYPYSDEVLDVADRLGFLIVNECPSVDTENFSPTLLKRHKQSLSELIRRDKNRPSVVMWSIANEPRTQLPEAGLYFKQVAHHTKTLDPTRPITIALARGVMEDKAGQYLDVISFNRYNAWYSNTGRIDMITNRVISEAQAWHYKYNKPVLMSEYGADTMPGLHELPEYVWSEEYQMETMSKHFEAFDKLRIQGFFIGEFIWNFADFRTAQTYTRVGGNKKGIFTRDRQPKMVAHHVRKRYHALNAEQDGETCVPKDLENYVSSYYV</sequence>
<dbReference type="GO" id="GO:0005975">
    <property type="term" value="P:carbohydrate metabolic process"/>
    <property type="evidence" value="ECO:0007669"/>
    <property type="project" value="InterPro"/>
</dbReference>
<keyword evidence="5 7" id="KW-0378">Hydrolase</keyword>
<dbReference type="SUPFAM" id="SSF51445">
    <property type="entry name" value="(Trans)glycosidases"/>
    <property type="match status" value="1"/>
</dbReference>
<dbReference type="InterPro" id="IPR017853">
    <property type="entry name" value="GH"/>
</dbReference>
<gene>
    <name evidence="14" type="primary">LOC105368939</name>
</gene>
<dbReference type="GeneID" id="105368939"/>
<comment type="similarity">
    <text evidence="2 7">Belongs to the glycosyl hydrolase 2 family.</text>
</comment>
<comment type="function">
    <text evidence="1 7">Plays an important role in the degradation of dermatan and keratan sulfates.</text>
</comment>
<dbReference type="PANTHER" id="PTHR10066">
    <property type="entry name" value="BETA-GLUCURONIDASE"/>
    <property type="match status" value="1"/>
</dbReference>
<dbReference type="GO" id="GO:0005615">
    <property type="term" value="C:extracellular space"/>
    <property type="evidence" value="ECO:0007669"/>
    <property type="project" value="TreeGrafter"/>
</dbReference>
<dbReference type="FunFam" id="3.20.20.80:FF:000029">
    <property type="entry name" value="Beta-glucuronidase"/>
    <property type="match status" value="1"/>
</dbReference>
<evidence type="ECO:0000256" key="8">
    <source>
        <dbReference type="SAM" id="MobiDB-lite"/>
    </source>
</evidence>
<evidence type="ECO:0000259" key="11">
    <source>
        <dbReference type="Pfam" id="PF02836"/>
    </source>
</evidence>
<evidence type="ECO:0000256" key="1">
    <source>
        <dbReference type="ARBA" id="ARBA00003025"/>
    </source>
</evidence>
<dbReference type="PRINTS" id="PR00132">
    <property type="entry name" value="GLHYDRLASE2"/>
</dbReference>
<protein>
    <recommendedName>
        <fullName evidence="4 7">Beta-glucuronidase</fullName>
        <ecNumber evidence="3 7">3.2.1.31</ecNumber>
    </recommendedName>
</protein>
<dbReference type="Gene3D" id="3.20.20.80">
    <property type="entry name" value="Glycosidases"/>
    <property type="match status" value="1"/>
</dbReference>
<reference evidence="14" key="1">
    <citation type="submission" date="2025-08" db="UniProtKB">
        <authorList>
            <consortium name="RefSeq"/>
        </authorList>
    </citation>
    <scope>IDENTIFICATION</scope>
</reference>
<feature type="domain" description="Glycosyl hydrolases family 2 sugar binding" evidence="12">
    <location>
        <begin position="76"/>
        <end position="253"/>
    </location>
</feature>
<dbReference type="SUPFAM" id="SSF49785">
    <property type="entry name" value="Galactose-binding domain-like"/>
    <property type="match status" value="1"/>
</dbReference>
<proteinExistence type="inferred from homology"/>
<dbReference type="InterPro" id="IPR006101">
    <property type="entry name" value="Glyco_hydro_2"/>
</dbReference>
<feature type="chain" id="PRO_5042487118" description="Beta-glucuronidase" evidence="9">
    <location>
        <begin position="18"/>
        <end position="682"/>
    </location>
</feature>
<dbReference type="PANTHER" id="PTHR10066:SF67">
    <property type="entry name" value="BETA-GLUCURONIDASE"/>
    <property type="match status" value="1"/>
</dbReference>
<dbReference type="Pfam" id="PF00703">
    <property type="entry name" value="Glyco_hydro_2"/>
    <property type="match status" value="1"/>
</dbReference>
<evidence type="ECO:0000259" key="10">
    <source>
        <dbReference type="Pfam" id="PF00703"/>
    </source>
</evidence>
<dbReference type="GO" id="GO:0019391">
    <property type="term" value="P:glucuronoside catabolic process"/>
    <property type="evidence" value="ECO:0007669"/>
    <property type="project" value="TreeGrafter"/>
</dbReference>
<keyword evidence="9" id="KW-0732">Signal</keyword>
<keyword evidence="13" id="KW-1185">Reference proteome</keyword>
<dbReference type="InterPro" id="IPR013783">
    <property type="entry name" value="Ig-like_fold"/>
</dbReference>
<dbReference type="Gene3D" id="2.60.40.10">
    <property type="entry name" value="Immunoglobulins"/>
    <property type="match status" value="1"/>
</dbReference>
<feature type="domain" description="Glycoside hydrolase family 2 catalytic" evidence="11">
    <location>
        <begin position="364"/>
        <end position="659"/>
    </location>
</feature>
<evidence type="ECO:0000256" key="7">
    <source>
        <dbReference type="RuleBase" id="RU361154"/>
    </source>
</evidence>
<feature type="region of interest" description="Disordered" evidence="8">
    <location>
        <begin position="34"/>
        <end position="55"/>
    </location>
</feature>
<evidence type="ECO:0000256" key="4">
    <source>
        <dbReference type="ARBA" id="ARBA00016205"/>
    </source>
</evidence>
<dbReference type="InterPro" id="IPR006102">
    <property type="entry name" value="Ig-like_GH2"/>
</dbReference>
<dbReference type="AlphaFoldDB" id="A0AAJ6YXW2"/>
<comment type="catalytic activity">
    <reaction evidence="7">
        <text>a beta-D-glucuronoside + H2O = D-glucuronate + an alcohol</text>
        <dbReference type="Rhea" id="RHEA:17633"/>
        <dbReference type="ChEBI" id="CHEBI:15377"/>
        <dbReference type="ChEBI" id="CHEBI:30879"/>
        <dbReference type="ChEBI" id="CHEBI:58720"/>
        <dbReference type="ChEBI" id="CHEBI:83411"/>
        <dbReference type="EC" id="3.2.1.31"/>
    </reaction>
</comment>
<dbReference type="NCBIfam" id="NF007538">
    <property type="entry name" value="PRK10150.1"/>
    <property type="match status" value="1"/>
</dbReference>
<evidence type="ECO:0000256" key="5">
    <source>
        <dbReference type="ARBA" id="ARBA00022801"/>
    </source>
</evidence>
<dbReference type="InterPro" id="IPR036156">
    <property type="entry name" value="Beta-gal/glucu_dom_sf"/>
</dbReference>
<keyword evidence="7" id="KW-0458">Lysosome</keyword>
<dbReference type="InterPro" id="IPR006103">
    <property type="entry name" value="Glyco_hydro_2_cat"/>
</dbReference>
<feature type="compositionally biased region" description="Low complexity" evidence="8">
    <location>
        <begin position="35"/>
        <end position="49"/>
    </location>
</feature>
<dbReference type="InterPro" id="IPR008979">
    <property type="entry name" value="Galactose-bd-like_sf"/>
</dbReference>
<dbReference type="Pfam" id="PF02836">
    <property type="entry name" value="Glyco_hydro_2_C"/>
    <property type="match status" value="1"/>
</dbReference>
<dbReference type="PROSITE" id="PS00608">
    <property type="entry name" value="GLYCOSYL_HYDROL_F2_2"/>
    <property type="match status" value="1"/>
</dbReference>
<evidence type="ECO:0000256" key="9">
    <source>
        <dbReference type="SAM" id="SignalP"/>
    </source>
</evidence>